<feature type="transmembrane region" description="Helical" evidence="1">
    <location>
        <begin position="53"/>
        <end position="73"/>
    </location>
</feature>
<reference evidence="2 3" key="1">
    <citation type="submission" date="2019-12" db="EMBL/GenBank/DDBJ databases">
        <title>Novel species isolated from a subtropical stream in China.</title>
        <authorList>
            <person name="Lu H."/>
        </authorList>
    </citation>
    <scope>NUCLEOTIDE SEQUENCE [LARGE SCALE GENOMIC DNA]</scope>
    <source>
        <strain evidence="2 3">DS3</strain>
    </source>
</reference>
<accession>A0A6N9HFB1</accession>
<name>A0A6N9HFB1_9BURK</name>
<protein>
    <submittedName>
        <fullName evidence="2">Uncharacterized protein</fullName>
    </submittedName>
</protein>
<dbReference type="Proteomes" id="UP000448575">
    <property type="component" value="Unassembled WGS sequence"/>
</dbReference>
<sequence>MSAPDAGQQPKRTVHRALLMPLWRRWFPALNQLALPQAHYIVNLAMRDAMRTAVYVLTAVSLLAAMLFVGMNYGLHPGMGGLAALIVYGVQVRLAATLLKRRLPELLAAGRVEVGEV</sequence>
<dbReference type="RefSeq" id="WP_161025083.1">
    <property type="nucleotide sequence ID" value="NZ_WWCJ01000005.1"/>
</dbReference>
<evidence type="ECO:0000256" key="1">
    <source>
        <dbReference type="SAM" id="Phobius"/>
    </source>
</evidence>
<gene>
    <name evidence="2" type="ORF">GTP41_08180</name>
</gene>
<evidence type="ECO:0000313" key="2">
    <source>
        <dbReference type="EMBL" id="MYN02079.1"/>
    </source>
</evidence>
<proteinExistence type="predicted"/>
<evidence type="ECO:0000313" key="3">
    <source>
        <dbReference type="Proteomes" id="UP000448575"/>
    </source>
</evidence>
<comment type="caution">
    <text evidence="2">The sequence shown here is derived from an EMBL/GenBank/DDBJ whole genome shotgun (WGS) entry which is preliminary data.</text>
</comment>
<keyword evidence="1" id="KW-1133">Transmembrane helix</keyword>
<keyword evidence="1" id="KW-0472">Membrane</keyword>
<dbReference type="AlphaFoldDB" id="A0A6N9HFB1"/>
<keyword evidence="3" id="KW-1185">Reference proteome</keyword>
<keyword evidence="1" id="KW-0812">Transmembrane</keyword>
<organism evidence="2 3">
    <name type="scientific">Pseudoduganella guangdongensis</name>
    <dbReference type="NCBI Taxonomy" id="2692179"/>
    <lineage>
        <taxon>Bacteria</taxon>
        <taxon>Pseudomonadati</taxon>
        <taxon>Pseudomonadota</taxon>
        <taxon>Betaproteobacteria</taxon>
        <taxon>Burkholderiales</taxon>
        <taxon>Oxalobacteraceae</taxon>
        <taxon>Telluria group</taxon>
        <taxon>Pseudoduganella</taxon>
    </lineage>
</organism>
<dbReference type="EMBL" id="WWCJ01000005">
    <property type="protein sequence ID" value="MYN02079.1"/>
    <property type="molecule type" value="Genomic_DNA"/>
</dbReference>